<dbReference type="GO" id="GO:0017004">
    <property type="term" value="P:cytochrome complex assembly"/>
    <property type="evidence" value="ECO:0007669"/>
    <property type="project" value="TreeGrafter"/>
</dbReference>
<evidence type="ECO:0000256" key="1">
    <source>
        <dbReference type="ARBA" id="ARBA00004050"/>
    </source>
</evidence>
<protein>
    <recommendedName>
        <fullName evidence="4 16">Succinate dehydrogenase hydrophobic membrane anchor subunit</fullName>
    </recommendedName>
</protein>
<dbReference type="Proteomes" id="UP000033664">
    <property type="component" value="Unassembled WGS sequence"/>
</dbReference>
<keyword evidence="10 19" id="KW-0812">Transmembrane</keyword>
<keyword evidence="8 16" id="KW-0816">Tricarboxylic acid cycle</keyword>
<feature type="binding site" description="axial binding residue" evidence="18">
    <location>
        <position position="71"/>
    </location>
    <ligand>
        <name>heme</name>
        <dbReference type="ChEBI" id="CHEBI:30413"/>
        <note>ligand shared with second transmembrane subunit</note>
    </ligand>
    <ligandPart>
        <name>Fe</name>
        <dbReference type="ChEBI" id="CHEBI:18248"/>
    </ligandPart>
</feature>
<evidence type="ECO:0000256" key="17">
    <source>
        <dbReference type="PIRSR" id="PIRSR000169-1"/>
    </source>
</evidence>
<feature type="binding site" evidence="17">
    <location>
        <position position="83"/>
    </location>
    <ligand>
        <name>a ubiquinone</name>
        <dbReference type="ChEBI" id="CHEBI:16389"/>
    </ligand>
</feature>
<keyword evidence="13 19" id="KW-1133">Transmembrane helix</keyword>
<evidence type="ECO:0000313" key="20">
    <source>
        <dbReference type="EMBL" id="KJY99793.1"/>
    </source>
</evidence>
<dbReference type="GO" id="GO:0006099">
    <property type="term" value="P:tricarboxylic acid cycle"/>
    <property type="evidence" value="ECO:0007669"/>
    <property type="project" value="UniProtKB-UniRule"/>
</dbReference>
<dbReference type="CDD" id="cd03494">
    <property type="entry name" value="SQR_TypeC_SdhD"/>
    <property type="match status" value="1"/>
</dbReference>
<evidence type="ECO:0000313" key="21">
    <source>
        <dbReference type="EMBL" id="TMP88403.1"/>
    </source>
</evidence>
<feature type="transmembrane region" description="Helical" evidence="19">
    <location>
        <begin position="59"/>
        <end position="80"/>
    </location>
</feature>
<dbReference type="PIRSF" id="PIRSF000169">
    <property type="entry name" value="SDH_D"/>
    <property type="match status" value="1"/>
</dbReference>
<evidence type="ECO:0000256" key="4">
    <source>
        <dbReference type="ARBA" id="ARBA00019425"/>
    </source>
</evidence>
<comment type="caution">
    <text evidence="20">The sequence shown here is derived from an EMBL/GenBank/DDBJ whole genome shotgun (WGS) entry which is preliminary data.</text>
</comment>
<dbReference type="GeneID" id="58228662"/>
<keyword evidence="12 16" id="KW-0249">Electron transport</keyword>
<reference evidence="23" key="3">
    <citation type="submission" date="2019-06" db="EMBL/GenBank/DDBJ databases">
        <title>Co-occurence of chitin degradation, pigmentation and bioactivity in marine Pseudoalteromonas.</title>
        <authorList>
            <person name="Sonnenschein E.C."/>
            <person name="Bech P.K."/>
        </authorList>
    </citation>
    <scope>NUCLEOTIDE SEQUENCE [LARGE SCALE GENOMIC DNA]</scope>
    <source>
        <strain evidence="23">S2897</strain>
    </source>
</reference>
<dbReference type="Gene3D" id="1.20.1300.10">
    <property type="entry name" value="Fumarate reductase/succinate dehydrogenase, transmembrane subunit"/>
    <property type="match status" value="1"/>
</dbReference>
<keyword evidence="5 16" id="KW-0813">Transport</keyword>
<dbReference type="InterPro" id="IPR000701">
    <property type="entry name" value="SuccDH_FuR_B_TM-su"/>
</dbReference>
<dbReference type="SUPFAM" id="SSF81343">
    <property type="entry name" value="Fumarate reductase respiratory complex transmembrane subunits"/>
    <property type="match status" value="1"/>
</dbReference>
<dbReference type="PANTHER" id="PTHR38689">
    <property type="entry name" value="SUCCINATE DEHYDROGENASE HYDROPHOBIC MEMBRANE ANCHOR SUBUNIT"/>
    <property type="match status" value="1"/>
</dbReference>
<proteinExistence type="predicted"/>
<evidence type="ECO:0000313" key="23">
    <source>
        <dbReference type="Proteomes" id="UP000305874"/>
    </source>
</evidence>
<evidence type="ECO:0000256" key="18">
    <source>
        <dbReference type="PIRSR" id="PIRSR000169-2"/>
    </source>
</evidence>
<dbReference type="OrthoDB" id="5612767at2"/>
<reference evidence="21" key="4">
    <citation type="submission" date="2019-09" db="EMBL/GenBank/DDBJ databases">
        <title>Co-occurence of chitin degradation, pigmentation and bioactivity in marine Pseudoalteromonas.</title>
        <authorList>
            <person name="Sonnenschein E.C."/>
            <person name="Bech P.K."/>
        </authorList>
    </citation>
    <scope>NUCLEOTIDE SEQUENCE</scope>
    <source>
        <strain evidence="21">S2897</strain>
    </source>
</reference>
<dbReference type="PANTHER" id="PTHR38689:SF1">
    <property type="entry name" value="SUCCINATE DEHYDROGENASE HYDROPHOBIC MEMBRANE ANCHOR SUBUNIT"/>
    <property type="match status" value="1"/>
</dbReference>
<dbReference type="NCBIfam" id="TIGR02968">
    <property type="entry name" value="succ_dehyd_anc"/>
    <property type="match status" value="1"/>
</dbReference>
<evidence type="ECO:0000256" key="15">
    <source>
        <dbReference type="ARBA" id="ARBA00023136"/>
    </source>
</evidence>
<keyword evidence="11 18" id="KW-0479">Metal-binding</keyword>
<dbReference type="GO" id="GO:0005886">
    <property type="term" value="C:plasma membrane"/>
    <property type="evidence" value="ECO:0007669"/>
    <property type="project" value="UniProtKB-SubCell"/>
</dbReference>
<evidence type="ECO:0000256" key="5">
    <source>
        <dbReference type="ARBA" id="ARBA00022448"/>
    </source>
</evidence>
<accession>A0A0F4PVL9</accession>
<dbReference type="GO" id="GO:0046872">
    <property type="term" value="F:metal ion binding"/>
    <property type="evidence" value="ECO:0007669"/>
    <property type="project" value="UniProtKB-KW"/>
</dbReference>
<reference evidence="21 23" key="2">
    <citation type="submission" date="2017-12" db="EMBL/GenBank/DDBJ databases">
        <authorList>
            <person name="Paulsen S."/>
            <person name="Gram L.K."/>
        </authorList>
    </citation>
    <scope>NUCLEOTIDE SEQUENCE [LARGE SCALE GENOMIC DNA]</scope>
    <source>
        <strain evidence="21 23">S2897</strain>
    </source>
</reference>
<keyword evidence="22" id="KW-1185">Reference proteome</keyword>
<dbReference type="InterPro" id="IPR014312">
    <property type="entry name" value="Succ_DH_anchor"/>
</dbReference>
<keyword evidence="7 16" id="KW-0997">Cell inner membrane</keyword>
<name>A0A0F4PVL9_9GAMM</name>
<evidence type="ECO:0000256" key="14">
    <source>
        <dbReference type="ARBA" id="ARBA00023004"/>
    </source>
</evidence>
<comment type="cofactor">
    <cofactor evidence="18">
        <name>heme</name>
        <dbReference type="ChEBI" id="CHEBI:30413"/>
    </cofactor>
    <text evidence="18">The heme is bound between the two transmembrane subunits.</text>
</comment>
<sequence length="115" mass="12756">MVLNQASLKRDGVQDFVSLRATALIISSYALFIIGYLLCTPALTYEAWSGLFGNFAMKVYTLIALACIMVHARIGLWQVLTDYVKNAKLRAFLGFVLNLMALSYVVVGLFVLWGV</sequence>
<evidence type="ECO:0000256" key="19">
    <source>
        <dbReference type="SAM" id="Phobius"/>
    </source>
</evidence>
<dbReference type="eggNOG" id="COG2142">
    <property type="taxonomic scope" value="Bacteria"/>
</dbReference>
<evidence type="ECO:0000256" key="7">
    <source>
        <dbReference type="ARBA" id="ARBA00022519"/>
    </source>
</evidence>
<comment type="function">
    <text evidence="1 16">Membrane-anchoring subunit of succinate dehydrogenase (SDH).</text>
</comment>
<dbReference type="InterPro" id="IPR034804">
    <property type="entry name" value="SQR/QFR_C/D"/>
</dbReference>
<gene>
    <name evidence="20" type="primary">sdhD</name>
    <name evidence="21" type="ORF">CWC05_02930</name>
    <name evidence="20" type="ORF">TW72_09175</name>
</gene>
<keyword evidence="6 16" id="KW-1003">Cell membrane</keyword>
<dbReference type="STRING" id="151081.TW72_09175"/>
<dbReference type="GO" id="GO:0009055">
    <property type="term" value="F:electron transfer activity"/>
    <property type="evidence" value="ECO:0007669"/>
    <property type="project" value="TreeGrafter"/>
</dbReference>
<comment type="subcellular location">
    <subcellularLocation>
        <location evidence="2 16">Cell inner membrane</location>
        <topology evidence="2 16">Multi-pass membrane protein</topology>
    </subcellularLocation>
</comment>
<evidence type="ECO:0000256" key="13">
    <source>
        <dbReference type="ARBA" id="ARBA00022989"/>
    </source>
</evidence>
<evidence type="ECO:0000256" key="16">
    <source>
        <dbReference type="PIRNR" id="PIRNR000169"/>
    </source>
</evidence>
<dbReference type="Pfam" id="PF01127">
    <property type="entry name" value="Sdh_cyt"/>
    <property type="match status" value="1"/>
</dbReference>
<dbReference type="AlphaFoldDB" id="A0A0F4PVL9"/>
<keyword evidence="14 18" id="KW-0408">Iron</keyword>
<feature type="transmembrane region" description="Helical" evidence="19">
    <location>
        <begin position="92"/>
        <end position="113"/>
    </location>
</feature>
<evidence type="ECO:0000256" key="10">
    <source>
        <dbReference type="ARBA" id="ARBA00022692"/>
    </source>
</evidence>
<dbReference type="GO" id="GO:0020037">
    <property type="term" value="F:heme binding"/>
    <property type="evidence" value="ECO:0007669"/>
    <property type="project" value="InterPro"/>
</dbReference>
<evidence type="ECO:0000256" key="2">
    <source>
        <dbReference type="ARBA" id="ARBA00004429"/>
    </source>
</evidence>
<evidence type="ECO:0000256" key="11">
    <source>
        <dbReference type="ARBA" id="ARBA00022723"/>
    </source>
</evidence>
<dbReference type="RefSeq" id="WP_022944506.1">
    <property type="nucleotide sequence ID" value="NZ_CP023396.1"/>
</dbReference>
<dbReference type="Proteomes" id="UP000305874">
    <property type="component" value="Unassembled WGS sequence"/>
</dbReference>
<feature type="transmembrane region" description="Helical" evidence="19">
    <location>
        <begin position="21"/>
        <end position="39"/>
    </location>
</feature>
<evidence type="ECO:0000256" key="6">
    <source>
        <dbReference type="ARBA" id="ARBA00022475"/>
    </source>
</evidence>
<evidence type="ECO:0000256" key="3">
    <source>
        <dbReference type="ARBA" id="ARBA00005163"/>
    </source>
</evidence>
<comment type="pathway">
    <text evidence="3 16">Carbohydrate metabolism; tricarboxylic acid cycle.</text>
</comment>
<dbReference type="PATRIC" id="fig|151081.8.peg.1163"/>
<organism evidence="20 22">
    <name type="scientific">Pseudoalteromonas ruthenica</name>
    <dbReference type="NCBI Taxonomy" id="151081"/>
    <lineage>
        <taxon>Bacteria</taxon>
        <taxon>Pseudomonadati</taxon>
        <taxon>Pseudomonadota</taxon>
        <taxon>Gammaproteobacteria</taxon>
        <taxon>Alteromonadales</taxon>
        <taxon>Pseudoalteromonadaceae</taxon>
        <taxon>Pseudoalteromonas</taxon>
    </lineage>
</organism>
<reference evidence="20 22" key="1">
    <citation type="journal article" date="2015" name="BMC Genomics">
        <title>Genome mining reveals unlocked bioactive potential of marine Gram-negative bacteria.</title>
        <authorList>
            <person name="Machado H."/>
            <person name="Sonnenschein E.C."/>
            <person name="Melchiorsen J."/>
            <person name="Gram L."/>
        </authorList>
    </citation>
    <scope>NUCLEOTIDE SEQUENCE [LARGE SCALE GENOMIC DNA]</scope>
    <source>
        <strain evidence="20 22">S3137</strain>
    </source>
</reference>
<keyword evidence="9 18" id="KW-0349">Heme</keyword>
<dbReference type="EMBL" id="PNCG01000002">
    <property type="protein sequence ID" value="TMP88403.1"/>
    <property type="molecule type" value="Genomic_DNA"/>
</dbReference>
<keyword evidence="15 16" id="KW-0472">Membrane</keyword>
<evidence type="ECO:0000313" key="22">
    <source>
        <dbReference type="Proteomes" id="UP000033664"/>
    </source>
</evidence>
<keyword evidence="20" id="KW-0560">Oxidoreductase</keyword>
<evidence type="ECO:0000256" key="9">
    <source>
        <dbReference type="ARBA" id="ARBA00022617"/>
    </source>
</evidence>
<dbReference type="EMBL" id="JXXZ01000007">
    <property type="protein sequence ID" value="KJY99793.1"/>
    <property type="molecule type" value="Genomic_DNA"/>
</dbReference>
<dbReference type="UniPathway" id="UPA00223"/>
<evidence type="ECO:0000256" key="12">
    <source>
        <dbReference type="ARBA" id="ARBA00022982"/>
    </source>
</evidence>
<evidence type="ECO:0000256" key="8">
    <source>
        <dbReference type="ARBA" id="ARBA00022532"/>
    </source>
</evidence>
<dbReference type="GO" id="GO:0016491">
    <property type="term" value="F:oxidoreductase activity"/>
    <property type="evidence" value="ECO:0007669"/>
    <property type="project" value="UniProtKB-KW"/>
</dbReference>